<reference evidence="3 4" key="1">
    <citation type="submission" date="2018-12" db="EMBL/GenBank/DDBJ databases">
        <authorList>
            <person name="Grouzdev D.S."/>
            <person name="Krutkina M.S."/>
        </authorList>
    </citation>
    <scope>NUCLEOTIDE SEQUENCE [LARGE SCALE GENOMIC DNA]</scope>
    <source>
        <strain evidence="3 4">RmlP026</strain>
    </source>
</reference>
<dbReference type="Proteomes" id="UP000290759">
    <property type="component" value="Unassembled WGS sequence"/>
</dbReference>
<evidence type="ECO:0000256" key="2">
    <source>
        <dbReference type="SAM" id="Phobius"/>
    </source>
</evidence>
<dbReference type="AlphaFoldDB" id="A0A4Q2UBA0"/>
<sequence length="207" mass="22525">MLGLLSSPVGAHGRLPDPNGPHNGLFVPPVMHPQMPAMAAEAGATRRVAEQLLWDDRDGRRLLQFLEYQSFACLWGRVPGSITDENSPFNRCAHAYLAGVQALLVRLQLVRGDHAAVRALTQAIADDPLAAAPLCQFSAEGFWTGTIIWPDWPDLLHHPEVLTWFGGLLLLAGSSVFLVIAGLRRLPARVDQPSFEARGQLAGERAD</sequence>
<name>A0A4Q2UBA0_9HYPH</name>
<dbReference type="OrthoDB" id="7875723at2"/>
<accession>A0A4Q2UBA0</accession>
<evidence type="ECO:0000313" key="4">
    <source>
        <dbReference type="Proteomes" id="UP000290759"/>
    </source>
</evidence>
<evidence type="ECO:0000313" key="3">
    <source>
        <dbReference type="EMBL" id="RYC32346.1"/>
    </source>
</evidence>
<reference evidence="3 4" key="2">
    <citation type="submission" date="2019-02" db="EMBL/GenBank/DDBJ databases">
        <title>'Lichenibacterium ramalinii' gen. nov. sp. nov., 'Lichenibacterium minor' gen. nov. sp. nov.</title>
        <authorList>
            <person name="Pankratov T."/>
        </authorList>
    </citation>
    <scope>NUCLEOTIDE SEQUENCE [LARGE SCALE GENOMIC DNA]</scope>
    <source>
        <strain evidence="3 4">RmlP026</strain>
    </source>
</reference>
<proteinExistence type="predicted"/>
<feature type="transmembrane region" description="Helical" evidence="2">
    <location>
        <begin position="161"/>
        <end position="183"/>
    </location>
</feature>
<organism evidence="3 4">
    <name type="scientific">Lichenibacterium minor</name>
    <dbReference type="NCBI Taxonomy" id="2316528"/>
    <lineage>
        <taxon>Bacteria</taxon>
        <taxon>Pseudomonadati</taxon>
        <taxon>Pseudomonadota</taxon>
        <taxon>Alphaproteobacteria</taxon>
        <taxon>Hyphomicrobiales</taxon>
        <taxon>Lichenihabitantaceae</taxon>
        <taxon>Lichenibacterium</taxon>
    </lineage>
</organism>
<keyword evidence="2" id="KW-0472">Membrane</keyword>
<dbReference type="RefSeq" id="WP_129225313.1">
    <property type="nucleotide sequence ID" value="NZ_QYBB01000007.1"/>
</dbReference>
<gene>
    <name evidence="3" type="ORF">D3273_08085</name>
</gene>
<protein>
    <submittedName>
        <fullName evidence="3">Uncharacterized protein</fullName>
    </submittedName>
</protein>
<keyword evidence="2" id="KW-0812">Transmembrane</keyword>
<keyword evidence="2" id="KW-1133">Transmembrane helix</keyword>
<evidence type="ECO:0000256" key="1">
    <source>
        <dbReference type="SAM" id="MobiDB-lite"/>
    </source>
</evidence>
<dbReference type="EMBL" id="QYBB01000007">
    <property type="protein sequence ID" value="RYC32346.1"/>
    <property type="molecule type" value="Genomic_DNA"/>
</dbReference>
<feature type="region of interest" description="Disordered" evidence="1">
    <location>
        <begin position="1"/>
        <end position="22"/>
    </location>
</feature>
<keyword evidence="4" id="KW-1185">Reference proteome</keyword>
<comment type="caution">
    <text evidence="3">The sequence shown here is derived from an EMBL/GenBank/DDBJ whole genome shotgun (WGS) entry which is preliminary data.</text>
</comment>